<dbReference type="EMBL" id="CAEZXN010000024">
    <property type="protein sequence ID" value="CAB4699329.1"/>
    <property type="molecule type" value="Genomic_DNA"/>
</dbReference>
<dbReference type="EMBL" id="CAFBAA010000025">
    <property type="protein sequence ID" value="CAB4844007.1"/>
    <property type="molecule type" value="Genomic_DNA"/>
</dbReference>
<reference evidence="2" key="1">
    <citation type="submission" date="2020-05" db="EMBL/GenBank/DDBJ databases">
        <authorList>
            <person name="Chiriac C."/>
            <person name="Salcher M."/>
            <person name="Ghai R."/>
            <person name="Kavagutti S V."/>
        </authorList>
    </citation>
    <scope>NUCLEOTIDE SEQUENCE</scope>
</reference>
<gene>
    <name evidence="1" type="ORF">UFOPK2342_01012</name>
    <name evidence="2" type="ORF">UFOPK2423_01083</name>
    <name evidence="3" type="ORF">UFOPK3266_01028</name>
    <name evidence="4" type="ORF">UFOPK4367_01115</name>
</gene>
<dbReference type="EMBL" id="CAEZXB010000018">
    <property type="protein sequence ID" value="CAB4679163.1"/>
    <property type="molecule type" value="Genomic_DNA"/>
</dbReference>
<evidence type="ECO:0000313" key="1">
    <source>
        <dbReference type="EMBL" id="CAB4679163.1"/>
    </source>
</evidence>
<accession>A0A6J6PL06</accession>
<sequence>MSIEGGEVQAAPQVVDVQIAIDEAIALVQEGKGVPFSASAIVHRADLLNLLVAARDLLPQDLDQAKAVLTQKDAVIEEGRYSAEQFLIHAREEASRMVEETAVVSAARDRADEIIQMANEDAEAIKLETDTYVDNRLATLEVVLTKTMDAITRGRARLAGEKENDGLVIDE</sequence>
<proteinExistence type="predicted"/>
<evidence type="ECO:0000313" key="3">
    <source>
        <dbReference type="EMBL" id="CAB4844007.1"/>
    </source>
</evidence>
<evidence type="ECO:0000313" key="4">
    <source>
        <dbReference type="EMBL" id="CAB5076920.1"/>
    </source>
</evidence>
<dbReference type="AlphaFoldDB" id="A0A6J6PL06"/>
<protein>
    <submittedName>
        <fullName evidence="2">Unannotated protein</fullName>
    </submittedName>
</protein>
<name>A0A6J6PL06_9ZZZZ</name>
<organism evidence="2">
    <name type="scientific">freshwater metagenome</name>
    <dbReference type="NCBI Taxonomy" id="449393"/>
    <lineage>
        <taxon>unclassified sequences</taxon>
        <taxon>metagenomes</taxon>
        <taxon>ecological metagenomes</taxon>
    </lineage>
</organism>
<dbReference type="EMBL" id="CAFBRC010000079">
    <property type="protein sequence ID" value="CAB5076920.1"/>
    <property type="molecule type" value="Genomic_DNA"/>
</dbReference>
<evidence type="ECO:0000313" key="2">
    <source>
        <dbReference type="EMBL" id="CAB4699329.1"/>
    </source>
</evidence>